<dbReference type="EMBL" id="GBBK01002372">
    <property type="protein sequence ID" value="JAC22110.1"/>
    <property type="molecule type" value="mRNA"/>
</dbReference>
<dbReference type="GO" id="GO:0016787">
    <property type="term" value="F:hydrolase activity"/>
    <property type="evidence" value="ECO:0007669"/>
    <property type="project" value="UniProtKB-KW"/>
</dbReference>
<dbReference type="InterPro" id="IPR001650">
    <property type="entry name" value="Helicase_C-like"/>
</dbReference>
<keyword evidence="3 7" id="KW-0378">Hydrolase</keyword>
<feature type="non-terminal residue" evidence="12">
    <location>
        <position position="1"/>
    </location>
</feature>
<dbReference type="PANTHER" id="PTHR47959:SF24">
    <property type="entry name" value="ATP-DEPENDENT RNA HELICASE"/>
    <property type="match status" value="1"/>
</dbReference>
<dbReference type="GO" id="GO:0003676">
    <property type="term" value="F:nucleic acid binding"/>
    <property type="evidence" value="ECO:0007669"/>
    <property type="project" value="InterPro"/>
</dbReference>
<dbReference type="PANTHER" id="PTHR47959">
    <property type="entry name" value="ATP-DEPENDENT RNA HELICASE RHLE-RELATED"/>
    <property type="match status" value="1"/>
</dbReference>
<feature type="domain" description="DEAD-box RNA helicase Q" evidence="11">
    <location>
        <begin position="25"/>
        <end position="53"/>
    </location>
</feature>
<dbReference type="PROSITE" id="PS51194">
    <property type="entry name" value="HELICASE_CTER"/>
    <property type="match status" value="1"/>
</dbReference>
<name>A0A023FMJ2_AMBCJ</name>
<evidence type="ECO:0000256" key="8">
    <source>
        <dbReference type="SAM" id="MobiDB-lite"/>
    </source>
</evidence>
<feature type="compositionally biased region" description="Basic residues" evidence="8">
    <location>
        <begin position="453"/>
        <end position="470"/>
    </location>
</feature>
<sequence>LFRNLDGTASGTDTTICGVKPRRTVSFKDLKLNKWMIDQLDTLGIRNPSPIQENCIPAILNGKDCIGCAKTGSGKTLAFALPILQKLFEDPYGIFALILTPTRELAFQISEQFKVVGKAAGLKDCVIVGGMDMVTQGQILAESPHVVVATPGRLADHLESCNTFTLKRIRFLVLDEADRLLEGHFNEQLKTIFAALPKKRQTLLFSATITATLEELRNIAMTDPFFYTAPSDVVTVEELDQRYVLTPVSVREAYLVHILQKFLDSMPKGSVIIFTGTCKGCQVLSIALKSLGFPNAPLHSQMPQRVRLASLSTFKSNTTRVLVATDVASRGLDIPSVELVLNHNVPSAPKDYVHRVGRTARAGRGGKAITLVTQHDIHLVAAIEELIKTKLVLQPTKEPEVLKILTQVSVALREAEIRLDEQDFEERKLINWRKKLLLQGLDPDEVEAKKRKKQQQRLLHRKQKGKKAGKVKRDSQRRICTNVNTTV</sequence>
<evidence type="ECO:0000256" key="5">
    <source>
        <dbReference type="ARBA" id="ARBA00022840"/>
    </source>
</evidence>
<dbReference type="AlphaFoldDB" id="A0A023FMJ2"/>
<dbReference type="PROSITE" id="PS51192">
    <property type="entry name" value="HELICASE_ATP_BIND_1"/>
    <property type="match status" value="1"/>
</dbReference>
<dbReference type="Pfam" id="PF00270">
    <property type="entry name" value="DEAD"/>
    <property type="match status" value="1"/>
</dbReference>
<keyword evidence="5 7" id="KW-0067">ATP-binding</keyword>
<feature type="short sequence motif" description="Q motif" evidence="6">
    <location>
        <begin position="25"/>
        <end position="53"/>
    </location>
</feature>
<evidence type="ECO:0000256" key="2">
    <source>
        <dbReference type="ARBA" id="ARBA00022741"/>
    </source>
</evidence>
<dbReference type="InterPro" id="IPR014014">
    <property type="entry name" value="RNA_helicase_DEAD_Q_motif"/>
</dbReference>
<dbReference type="InterPro" id="IPR027417">
    <property type="entry name" value="P-loop_NTPase"/>
</dbReference>
<keyword evidence="2 7" id="KW-0547">Nucleotide-binding</keyword>
<feature type="region of interest" description="Disordered" evidence="8">
    <location>
        <begin position="453"/>
        <end position="476"/>
    </location>
</feature>
<comment type="similarity">
    <text evidence="7">Belongs to the DEAD box helicase family.</text>
</comment>
<feature type="domain" description="Helicase ATP-binding" evidence="9">
    <location>
        <begin position="56"/>
        <end position="227"/>
    </location>
</feature>
<accession>A0A023FMJ2</accession>
<dbReference type="GO" id="GO:0005829">
    <property type="term" value="C:cytosol"/>
    <property type="evidence" value="ECO:0007669"/>
    <property type="project" value="TreeGrafter"/>
</dbReference>
<keyword evidence="4 7" id="KW-0347">Helicase</keyword>
<reference evidence="12" key="1">
    <citation type="submission" date="2014-03" db="EMBL/GenBank/DDBJ databases">
        <title>The sialotranscriptome of Amblyomma triste, Amblyomma parvum and Amblyomma cajennense ticks, uncovered by 454-based RNA-seq.</title>
        <authorList>
            <person name="Garcia G.R."/>
            <person name="Gardinassi L.G."/>
            <person name="Ribeiro J.M."/>
            <person name="Anatriello E."/>
            <person name="Ferreira B.R."/>
            <person name="Moreira H.N."/>
            <person name="Mafra C."/>
            <person name="Olegario M.M."/>
            <person name="Szabo P.J."/>
            <person name="Miranda-Santos I.K."/>
            <person name="Maruyama S.R."/>
        </authorList>
    </citation>
    <scope>NUCLEOTIDE SEQUENCE</scope>
    <source>
        <strain evidence="12">Uberlandia</strain>
        <tissue evidence="12">Salivary glands</tissue>
    </source>
</reference>
<dbReference type="EC" id="3.6.4.13" evidence="1"/>
<dbReference type="CDD" id="cd18787">
    <property type="entry name" value="SF2_C_DEAD"/>
    <property type="match status" value="1"/>
</dbReference>
<dbReference type="InterPro" id="IPR011545">
    <property type="entry name" value="DEAD/DEAH_box_helicase_dom"/>
</dbReference>
<dbReference type="Pfam" id="PF00271">
    <property type="entry name" value="Helicase_C"/>
    <property type="match status" value="1"/>
</dbReference>
<dbReference type="InterPro" id="IPR014001">
    <property type="entry name" value="Helicase_ATP-bd"/>
</dbReference>
<dbReference type="CDD" id="cd17955">
    <property type="entry name" value="DEADc_DDX49"/>
    <property type="match status" value="1"/>
</dbReference>
<evidence type="ECO:0000313" key="12">
    <source>
        <dbReference type="EMBL" id="JAC22110.1"/>
    </source>
</evidence>
<evidence type="ECO:0000259" key="11">
    <source>
        <dbReference type="PROSITE" id="PS51195"/>
    </source>
</evidence>
<evidence type="ECO:0000256" key="7">
    <source>
        <dbReference type="RuleBase" id="RU000492"/>
    </source>
</evidence>
<dbReference type="Gene3D" id="3.40.50.300">
    <property type="entry name" value="P-loop containing nucleotide triphosphate hydrolases"/>
    <property type="match status" value="2"/>
</dbReference>
<proteinExistence type="evidence at transcript level"/>
<organism evidence="12">
    <name type="scientific">Amblyomma cajennense</name>
    <name type="common">Cayenne tick</name>
    <name type="synonym">Acarus cajennensis</name>
    <dbReference type="NCBI Taxonomy" id="34607"/>
    <lineage>
        <taxon>Eukaryota</taxon>
        <taxon>Metazoa</taxon>
        <taxon>Ecdysozoa</taxon>
        <taxon>Arthropoda</taxon>
        <taxon>Chelicerata</taxon>
        <taxon>Arachnida</taxon>
        <taxon>Acari</taxon>
        <taxon>Parasitiformes</taxon>
        <taxon>Ixodida</taxon>
        <taxon>Ixodoidea</taxon>
        <taxon>Ixodidae</taxon>
        <taxon>Amblyomminae</taxon>
        <taxon>Amblyomma</taxon>
    </lineage>
</organism>
<evidence type="ECO:0000256" key="4">
    <source>
        <dbReference type="ARBA" id="ARBA00022806"/>
    </source>
</evidence>
<dbReference type="GO" id="GO:0003724">
    <property type="term" value="F:RNA helicase activity"/>
    <property type="evidence" value="ECO:0007669"/>
    <property type="project" value="UniProtKB-EC"/>
</dbReference>
<dbReference type="SUPFAM" id="SSF52540">
    <property type="entry name" value="P-loop containing nucleoside triphosphate hydrolases"/>
    <property type="match status" value="1"/>
</dbReference>
<evidence type="ECO:0000259" key="9">
    <source>
        <dbReference type="PROSITE" id="PS51192"/>
    </source>
</evidence>
<protein>
    <recommendedName>
        <fullName evidence="1">RNA helicase</fullName>
        <ecNumber evidence="1">3.6.4.13</ecNumber>
    </recommendedName>
</protein>
<evidence type="ECO:0000256" key="6">
    <source>
        <dbReference type="PROSITE-ProRule" id="PRU00552"/>
    </source>
</evidence>
<dbReference type="PROSITE" id="PS00039">
    <property type="entry name" value="DEAD_ATP_HELICASE"/>
    <property type="match status" value="1"/>
</dbReference>
<evidence type="ECO:0000256" key="1">
    <source>
        <dbReference type="ARBA" id="ARBA00012552"/>
    </source>
</evidence>
<dbReference type="InterPro" id="IPR000629">
    <property type="entry name" value="RNA-helicase_DEAD-box_CS"/>
</dbReference>
<evidence type="ECO:0000259" key="10">
    <source>
        <dbReference type="PROSITE" id="PS51194"/>
    </source>
</evidence>
<dbReference type="SMART" id="SM00490">
    <property type="entry name" value="HELICc"/>
    <property type="match status" value="1"/>
</dbReference>
<dbReference type="GO" id="GO:0005524">
    <property type="term" value="F:ATP binding"/>
    <property type="evidence" value="ECO:0007669"/>
    <property type="project" value="UniProtKB-KW"/>
</dbReference>
<dbReference type="InterPro" id="IPR050079">
    <property type="entry name" value="DEAD_box_RNA_helicase"/>
</dbReference>
<dbReference type="SMART" id="SM00487">
    <property type="entry name" value="DEXDc"/>
    <property type="match status" value="1"/>
</dbReference>
<evidence type="ECO:0000256" key="3">
    <source>
        <dbReference type="ARBA" id="ARBA00022801"/>
    </source>
</evidence>
<feature type="domain" description="Helicase C-terminal" evidence="10">
    <location>
        <begin position="258"/>
        <end position="405"/>
    </location>
</feature>
<dbReference type="PROSITE" id="PS51195">
    <property type="entry name" value="Q_MOTIF"/>
    <property type="match status" value="1"/>
</dbReference>